<dbReference type="Proteomes" id="UP000010091">
    <property type="component" value="Chromosome 2"/>
</dbReference>
<dbReference type="KEGG" id="cng:CNAG_03896"/>
<accession>J9VJ26</accession>
<protein>
    <submittedName>
        <fullName evidence="1">Uncharacterized protein</fullName>
    </submittedName>
</protein>
<dbReference type="RefSeq" id="XP_012047265.1">
    <property type="nucleotide sequence ID" value="XM_012191875.1"/>
</dbReference>
<gene>
    <name evidence="1" type="ORF">CNAG_03896</name>
</gene>
<dbReference type="VEuPathDB" id="FungiDB:CNAG_03896"/>
<keyword evidence="2" id="KW-1185">Reference proteome</keyword>
<proteinExistence type="predicted"/>
<organism evidence="1 2">
    <name type="scientific">Cryptococcus neoformans (strain H99 / ATCC 208821 / CBS 10515 / FGSC 9487)</name>
    <name type="common">Cryptococcus neoformans var. grubii serotype A</name>
    <dbReference type="NCBI Taxonomy" id="235443"/>
    <lineage>
        <taxon>Eukaryota</taxon>
        <taxon>Fungi</taxon>
        <taxon>Dikarya</taxon>
        <taxon>Basidiomycota</taxon>
        <taxon>Agaricomycotina</taxon>
        <taxon>Tremellomycetes</taxon>
        <taxon>Tremellales</taxon>
        <taxon>Cryptococcaceae</taxon>
        <taxon>Cryptococcus</taxon>
        <taxon>Cryptococcus neoformans species complex</taxon>
    </lineage>
</organism>
<dbReference type="GeneID" id="23887351"/>
<evidence type="ECO:0000313" key="1">
    <source>
        <dbReference type="EMBL" id="AFR93396.2"/>
    </source>
</evidence>
<dbReference type="EMBL" id="CP003821">
    <property type="protein sequence ID" value="AFR93396.2"/>
    <property type="molecule type" value="Genomic_DNA"/>
</dbReference>
<reference evidence="1 2" key="1">
    <citation type="journal article" date="2014" name="PLoS Genet.">
        <title>Analysis of the genome and transcriptome of Cryptococcus neoformans var. grubii reveals complex RNA expression and microevolution leading to virulence attenuation.</title>
        <authorList>
            <person name="Janbon G."/>
            <person name="Ormerod K.L."/>
            <person name="Paulet D."/>
            <person name="Byrnes E.J.III."/>
            <person name="Yadav V."/>
            <person name="Chatterjee G."/>
            <person name="Mullapudi N."/>
            <person name="Hon C.C."/>
            <person name="Billmyre R.B."/>
            <person name="Brunel F."/>
            <person name="Bahn Y.S."/>
            <person name="Chen W."/>
            <person name="Chen Y."/>
            <person name="Chow E.W."/>
            <person name="Coppee J.Y."/>
            <person name="Floyd-Averette A."/>
            <person name="Gaillardin C."/>
            <person name="Gerik K.J."/>
            <person name="Goldberg J."/>
            <person name="Gonzalez-Hilarion S."/>
            <person name="Gujja S."/>
            <person name="Hamlin J.L."/>
            <person name="Hsueh Y.P."/>
            <person name="Ianiri G."/>
            <person name="Jones S."/>
            <person name="Kodira C.D."/>
            <person name="Kozubowski L."/>
            <person name="Lam W."/>
            <person name="Marra M."/>
            <person name="Mesner L.D."/>
            <person name="Mieczkowski P.A."/>
            <person name="Moyrand F."/>
            <person name="Nielsen K."/>
            <person name="Proux C."/>
            <person name="Rossignol T."/>
            <person name="Schein J.E."/>
            <person name="Sun S."/>
            <person name="Wollschlaeger C."/>
            <person name="Wood I.A."/>
            <person name="Zeng Q."/>
            <person name="Neuveglise C."/>
            <person name="Newlon C.S."/>
            <person name="Perfect J.R."/>
            <person name="Lodge J.K."/>
            <person name="Idnurm A."/>
            <person name="Stajich J.E."/>
            <person name="Kronstad J.W."/>
            <person name="Sanyal K."/>
            <person name="Heitman J."/>
            <person name="Fraser J.A."/>
            <person name="Cuomo C.A."/>
            <person name="Dietrich F.S."/>
        </authorList>
    </citation>
    <scope>NUCLEOTIDE SEQUENCE [LARGE SCALE GENOMIC DNA]</scope>
    <source>
        <strain evidence="2">H99 / ATCC 208821 / CBS 10515 / FGSC 9487</strain>
    </source>
</reference>
<dbReference type="AlphaFoldDB" id="J9VJ26"/>
<dbReference type="HOGENOM" id="CLU_2026634_0_0_1"/>
<name>J9VJ26_CRYN9</name>
<sequence length="122" mass="14014">MSDDEAPERYERVLLSSLTSPTNGAQGIIRPSLVNKLVNTMTTQHNIPPTNELRTLMSKEKLRVWNRVRVLNDGNAIRMSRVNIAEENRRCASFVAVYGVSIDRNRRHPARRVEFEGPPMLW</sequence>
<evidence type="ECO:0000313" key="2">
    <source>
        <dbReference type="Proteomes" id="UP000010091"/>
    </source>
</evidence>